<sequence length="177" mass="19399">MGKNTGTIAVVRADHFLPLITPGVGKSEGLLTKFVKTRGDFNHKGPKTQGNLGGYSPLSTTKTEVRKATEEHMRRLIPPNADAGDVDQESPESAILKRCQRIVLGGHKESRQPTIDLKQKTLALPFSKQTYIYPMTIQDAGSTWMQHELPRCRVIAHFGAFSVIAHDIELSGLAVIA</sequence>
<keyword evidence="2" id="KW-1185">Reference proteome</keyword>
<proteinExistence type="predicted"/>
<accession>A0AAN7UIS4</accession>
<dbReference type="AlphaFoldDB" id="A0AAN7UIS4"/>
<evidence type="ECO:0000313" key="2">
    <source>
        <dbReference type="Proteomes" id="UP001305414"/>
    </source>
</evidence>
<reference evidence="1 2" key="1">
    <citation type="submission" date="2023-10" db="EMBL/GenBank/DDBJ databases">
        <title>Draft genome sequence of Xylaria bambusicola isolate GMP-LS, the root and basal stem rot pathogen of sugarcane in Indonesia.</title>
        <authorList>
            <person name="Selvaraj P."/>
            <person name="Muralishankar V."/>
            <person name="Muruganantham S."/>
            <person name="Sp S."/>
            <person name="Haryani S."/>
            <person name="Lau K.J.X."/>
            <person name="Naqvi N.I."/>
        </authorList>
    </citation>
    <scope>NUCLEOTIDE SEQUENCE [LARGE SCALE GENOMIC DNA]</scope>
    <source>
        <strain evidence="1">GMP-LS</strain>
    </source>
</reference>
<organism evidence="1 2">
    <name type="scientific">Xylaria bambusicola</name>
    <dbReference type="NCBI Taxonomy" id="326684"/>
    <lineage>
        <taxon>Eukaryota</taxon>
        <taxon>Fungi</taxon>
        <taxon>Dikarya</taxon>
        <taxon>Ascomycota</taxon>
        <taxon>Pezizomycotina</taxon>
        <taxon>Sordariomycetes</taxon>
        <taxon>Xylariomycetidae</taxon>
        <taxon>Xylariales</taxon>
        <taxon>Xylariaceae</taxon>
        <taxon>Xylaria</taxon>
    </lineage>
</organism>
<protein>
    <submittedName>
        <fullName evidence="1">Uncharacterized protein</fullName>
    </submittedName>
</protein>
<name>A0AAN7UIS4_9PEZI</name>
<gene>
    <name evidence="1" type="ORF">RRF57_002461</name>
</gene>
<dbReference type="Proteomes" id="UP001305414">
    <property type="component" value="Unassembled WGS sequence"/>
</dbReference>
<comment type="caution">
    <text evidence="1">The sequence shown here is derived from an EMBL/GenBank/DDBJ whole genome shotgun (WGS) entry which is preliminary data.</text>
</comment>
<dbReference type="EMBL" id="JAWHQM010000004">
    <property type="protein sequence ID" value="KAK5626746.1"/>
    <property type="molecule type" value="Genomic_DNA"/>
</dbReference>
<evidence type="ECO:0000313" key="1">
    <source>
        <dbReference type="EMBL" id="KAK5626746.1"/>
    </source>
</evidence>